<proteinExistence type="predicted"/>
<feature type="region of interest" description="Disordered" evidence="1">
    <location>
        <begin position="60"/>
        <end position="90"/>
    </location>
</feature>
<keyword evidence="4" id="KW-1185">Reference proteome</keyword>
<sequence length="90" mass="10311">MKHQKKGIFRCGKCRLNFLSFKEKVDHRVQLHKTFRKPEALEGLPPGTKVTIRASLSGKPQMSTLHSKTETKNEPPNITWSLKISDQPEN</sequence>
<evidence type="ECO:0000256" key="1">
    <source>
        <dbReference type="SAM" id="MobiDB-lite"/>
    </source>
</evidence>
<dbReference type="AlphaFoldDB" id="A0AAV2LPW8"/>
<feature type="compositionally biased region" description="Polar residues" evidence="1">
    <location>
        <begin position="74"/>
        <end position="84"/>
    </location>
</feature>
<dbReference type="Proteomes" id="UP001497482">
    <property type="component" value="Chromosome 4"/>
</dbReference>
<name>A0AAV2LPW8_KNICA</name>
<evidence type="ECO:0000313" key="3">
    <source>
        <dbReference type="EMBL" id="CAL1604066.1"/>
    </source>
</evidence>
<gene>
    <name evidence="3" type="ORF">KC01_LOCUS31647</name>
</gene>
<dbReference type="PROSITE" id="PS00028">
    <property type="entry name" value="ZINC_FINGER_C2H2_1"/>
    <property type="match status" value="1"/>
</dbReference>
<protein>
    <recommendedName>
        <fullName evidence="2">C2H2-type domain-containing protein</fullName>
    </recommendedName>
</protein>
<dbReference type="InterPro" id="IPR013087">
    <property type="entry name" value="Znf_C2H2_type"/>
</dbReference>
<organism evidence="3 4">
    <name type="scientific">Knipowitschia caucasica</name>
    <name type="common">Caucasian dwarf goby</name>
    <name type="synonym">Pomatoschistus caucasicus</name>
    <dbReference type="NCBI Taxonomy" id="637954"/>
    <lineage>
        <taxon>Eukaryota</taxon>
        <taxon>Metazoa</taxon>
        <taxon>Chordata</taxon>
        <taxon>Craniata</taxon>
        <taxon>Vertebrata</taxon>
        <taxon>Euteleostomi</taxon>
        <taxon>Actinopterygii</taxon>
        <taxon>Neopterygii</taxon>
        <taxon>Teleostei</taxon>
        <taxon>Neoteleostei</taxon>
        <taxon>Acanthomorphata</taxon>
        <taxon>Gobiaria</taxon>
        <taxon>Gobiiformes</taxon>
        <taxon>Gobioidei</taxon>
        <taxon>Gobiidae</taxon>
        <taxon>Gobiinae</taxon>
        <taxon>Knipowitschia</taxon>
    </lineage>
</organism>
<dbReference type="EMBL" id="OZ035826">
    <property type="protein sequence ID" value="CAL1604066.1"/>
    <property type="molecule type" value="Genomic_DNA"/>
</dbReference>
<feature type="domain" description="C2H2-type" evidence="2">
    <location>
        <begin position="11"/>
        <end position="32"/>
    </location>
</feature>
<reference evidence="3 4" key="1">
    <citation type="submission" date="2024-04" db="EMBL/GenBank/DDBJ databases">
        <authorList>
            <person name="Waldvogel A.-M."/>
            <person name="Schoenle A."/>
        </authorList>
    </citation>
    <scope>NUCLEOTIDE SEQUENCE [LARGE SCALE GENOMIC DNA]</scope>
</reference>
<accession>A0AAV2LPW8</accession>
<evidence type="ECO:0000259" key="2">
    <source>
        <dbReference type="PROSITE" id="PS00028"/>
    </source>
</evidence>
<evidence type="ECO:0000313" key="4">
    <source>
        <dbReference type="Proteomes" id="UP001497482"/>
    </source>
</evidence>